<gene>
    <name evidence="3" type="ORF">IQ10_01804</name>
</gene>
<dbReference type="EMBL" id="VLKZ01000004">
    <property type="protein sequence ID" value="TWI57101.1"/>
    <property type="molecule type" value="Genomic_DNA"/>
</dbReference>
<dbReference type="AlphaFoldDB" id="A0A562QK44"/>
<feature type="transmembrane region" description="Helical" evidence="2">
    <location>
        <begin position="92"/>
        <end position="118"/>
    </location>
</feature>
<evidence type="ECO:0000313" key="4">
    <source>
        <dbReference type="Proteomes" id="UP000315711"/>
    </source>
</evidence>
<organism evidence="3 4">
    <name type="scientific">Halalkalibacter nanhaiisediminis</name>
    <dbReference type="NCBI Taxonomy" id="688079"/>
    <lineage>
        <taxon>Bacteria</taxon>
        <taxon>Bacillati</taxon>
        <taxon>Bacillota</taxon>
        <taxon>Bacilli</taxon>
        <taxon>Bacillales</taxon>
        <taxon>Bacillaceae</taxon>
        <taxon>Halalkalibacter</taxon>
    </lineage>
</organism>
<proteinExistence type="predicted"/>
<sequence length="344" mass="38310">MEREEHSISVFLNGKEQRVREVKNEIASTRDEKLQEEIVVPQPSNVIDFGKLQEERKRNGQPFWDDGNREKSPKLPFKRKKKSFSGVKKPRIPMMLVAALLSAIGIGLLFGFTVLTIFTGDSRGIADSGEPVNGTVPTFSAVETGLPILSVEVVQGGAFSDEGKGAEVARNLQEQGLAATLTKTTEPIYMFIGVGGDRAQANKIADLYEGYRQETYLKSYRIDGQFLTEQDEKVSNWFANAVALYKEILQLSVDGLDGGTMITAERVKQLDQSLQALQVEREQAFMRLPTEAQPHALAMGDSLLNATEKLRLYVESPTEEELWQTQQAILDALVHYEQVIQSLS</sequence>
<dbReference type="OrthoDB" id="2964557at2"/>
<reference evidence="3 4" key="1">
    <citation type="journal article" date="2015" name="Stand. Genomic Sci.">
        <title>Genomic Encyclopedia of Bacterial and Archaeal Type Strains, Phase III: the genomes of soil and plant-associated and newly described type strains.</title>
        <authorList>
            <person name="Whitman W.B."/>
            <person name="Woyke T."/>
            <person name="Klenk H.P."/>
            <person name="Zhou Y."/>
            <person name="Lilburn T.G."/>
            <person name="Beck B.J."/>
            <person name="De Vos P."/>
            <person name="Vandamme P."/>
            <person name="Eisen J.A."/>
            <person name="Garrity G."/>
            <person name="Hugenholtz P."/>
            <person name="Kyrpides N.C."/>
        </authorList>
    </citation>
    <scope>NUCLEOTIDE SEQUENCE [LARGE SCALE GENOMIC DNA]</scope>
    <source>
        <strain evidence="3 4">CGMCC 1.10116</strain>
    </source>
</reference>
<dbReference type="RefSeq" id="WP_144450121.1">
    <property type="nucleotide sequence ID" value="NZ_VLKZ01000004.1"/>
</dbReference>
<dbReference type="Proteomes" id="UP000315711">
    <property type="component" value="Unassembled WGS sequence"/>
</dbReference>
<feature type="region of interest" description="Disordered" evidence="1">
    <location>
        <begin position="58"/>
        <end position="80"/>
    </location>
</feature>
<evidence type="ECO:0000313" key="3">
    <source>
        <dbReference type="EMBL" id="TWI57101.1"/>
    </source>
</evidence>
<keyword evidence="2" id="KW-0812">Transmembrane</keyword>
<keyword evidence="2" id="KW-0472">Membrane</keyword>
<accession>A0A562QK44</accession>
<evidence type="ECO:0000256" key="1">
    <source>
        <dbReference type="SAM" id="MobiDB-lite"/>
    </source>
</evidence>
<name>A0A562QK44_9BACI</name>
<protein>
    <submittedName>
        <fullName evidence="3">Stage II sporulation protein B</fullName>
    </submittedName>
</protein>
<keyword evidence="2" id="KW-1133">Transmembrane helix</keyword>
<keyword evidence="4" id="KW-1185">Reference proteome</keyword>
<comment type="caution">
    <text evidence="3">The sequence shown here is derived from an EMBL/GenBank/DDBJ whole genome shotgun (WGS) entry which is preliminary data.</text>
</comment>
<evidence type="ECO:0000256" key="2">
    <source>
        <dbReference type="SAM" id="Phobius"/>
    </source>
</evidence>